<feature type="compositionally biased region" description="Low complexity" evidence="2">
    <location>
        <begin position="540"/>
        <end position="552"/>
    </location>
</feature>
<dbReference type="EMBL" id="BRXY01000154">
    <property type="protein sequence ID" value="GMH72196.1"/>
    <property type="molecule type" value="Genomic_DNA"/>
</dbReference>
<feature type="region of interest" description="Disordered" evidence="2">
    <location>
        <begin position="493"/>
        <end position="566"/>
    </location>
</feature>
<feature type="compositionally biased region" description="Basic residues" evidence="2">
    <location>
        <begin position="556"/>
        <end position="566"/>
    </location>
</feature>
<dbReference type="OrthoDB" id="196410at2759"/>
<evidence type="ECO:0000313" key="4">
    <source>
        <dbReference type="Proteomes" id="UP001165085"/>
    </source>
</evidence>
<feature type="region of interest" description="Disordered" evidence="2">
    <location>
        <begin position="329"/>
        <end position="358"/>
    </location>
</feature>
<organism evidence="3 4">
    <name type="scientific">Triparma strigata</name>
    <dbReference type="NCBI Taxonomy" id="1606541"/>
    <lineage>
        <taxon>Eukaryota</taxon>
        <taxon>Sar</taxon>
        <taxon>Stramenopiles</taxon>
        <taxon>Ochrophyta</taxon>
        <taxon>Bolidophyceae</taxon>
        <taxon>Parmales</taxon>
        <taxon>Triparmaceae</taxon>
        <taxon>Triparma</taxon>
    </lineage>
</organism>
<evidence type="ECO:0000256" key="2">
    <source>
        <dbReference type="SAM" id="MobiDB-lite"/>
    </source>
</evidence>
<gene>
    <name evidence="3" type="ORF">TrST_g781</name>
</gene>
<name>A0A9W7AKG5_9STRA</name>
<comment type="caution">
    <text evidence="3">The sequence shown here is derived from an EMBL/GenBank/DDBJ whole genome shotgun (WGS) entry which is preliminary data.</text>
</comment>
<feature type="coiled-coil region" evidence="1">
    <location>
        <begin position="457"/>
        <end position="484"/>
    </location>
</feature>
<evidence type="ECO:0000256" key="1">
    <source>
        <dbReference type="SAM" id="Coils"/>
    </source>
</evidence>
<keyword evidence="1" id="KW-0175">Coiled coil</keyword>
<accession>A0A9W7AKG5</accession>
<dbReference type="Proteomes" id="UP001165085">
    <property type="component" value="Unassembled WGS sequence"/>
</dbReference>
<sequence>MPVSEEDAIDRERFAAELRASRGIEPLDFVQDSDGVFRVVGPREPPINLKLPRPQTAPHASQKPFKLKHKHKEVLSLAEKLDMRLKDYRFSGKAMLFEQLRRYKLEEKAKSVRAIEESGHHWVEENKGVQNYLSSEGLRLSQLSLVQENKIKIAQQKRNARQFTNIVQKMNQTKDVIKAKKMRQAAVAEFILQQSLRKNSAGQKSWLAILAITRAQSLLQKRLEEARRIRHRNAQMKAMTAITIFVLHKFKAKRRKKSADEIVGFLRFIQRDGQIKLIAKKLKWILLKLQKLLLNHLACNHAMMLMICKKVDKVLAEYLPAQEAARAEREKKIRSKKSGRFSKKLSDDEEKSIQKKGPLEESVKRTQVKNWVVCNRQNHVTKLMAYEEYELWPVLVDMVREKAMFGNPLDARAFCKELRKKGSMYSWIIDNGGSEYIEQRPKYIRIPSDEVIIKEIYEKARLRSERVTKQKEDLEEMRLLMQKELGIGVDAEEERRLSSVKETMPSKSSGDGKQEWTERRSANRTRRRSVSGGGKGALNTSSVTSDDSGGTLDSKKSRRGRRGSRL</sequence>
<protein>
    <submittedName>
        <fullName evidence="3">Uncharacterized protein</fullName>
    </submittedName>
</protein>
<reference evidence="4" key="1">
    <citation type="journal article" date="2023" name="Commun. Biol.">
        <title>Genome analysis of Parmales, the sister group of diatoms, reveals the evolutionary specialization of diatoms from phago-mixotrophs to photoautotrophs.</title>
        <authorList>
            <person name="Ban H."/>
            <person name="Sato S."/>
            <person name="Yoshikawa S."/>
            <person name="Yamada K."/>
            <person name="Nakamura Y."/>
            <person name="Ichinomiya M."/>
            <person name="Sato N."/>
            <person name="Blanc-Mathieu R."/>
            <person name="Endo H."/>
            <person name="Kuwata A."/>
            <person name="Ogata H."/>
        </authorList>
    </citation>
    <scope>NUCLEOTIDE SEQUENCE [LARGE SCALE GENOMIC DNA]</scope>
    <source>
        <strain evidence="4">NIES 3701</strain>
    </source>
</reference>
<feature type="compositionally biased region" description="Basic and acidic residues" evidence="2">
    <location>
        <begin position="510"/>
        <end position="521"/>
    </location>
</feature>
<proteinExistence type="predicted"/>
<evidence type="ECO:0000313" key="3">
    <source>
        <dbReference type="EMBL" id="GMH72196.1"/>
    </source>
</evidence>
<dbReference type="AlphaFoldDB" id="A0A9W7AKG5"/>
<keyword evidence="4" id="KW-1185">Reference proteome</keyword>
<feature type="compositionally biased region" description="Basic residues" evidence="2">
    <location>
        <begin position="332"/>
        <end position="343"/>
    </location>
</feature>